<dbReference type="EMBL" id="KV429076">
    <property type="protein sequence ID" value="KZT67493.1"/>
    <property type="molecule type" value="Genomic_DNA"/>
</dbReference>
<accession>A0A165NX93</accession>
<sequence length="350" mass="39613">MPRRLLDYLPTATIGIPSHIPLPVDNHNDIFHDHDSIEHEPSAREGTQPSARRPAYYQTSPNEFGVFRCYPTRPVAEPQEASNLLELSDTPTLRPPTQTPDGTQVAQGFGPRVVATLREGLATAKDWFYPFLSPTVFRLMAWANTGSNLKSNDEVQRLVDEVILAPDFNCEELRRFRVTRELERLDSMDKPGDVFTSSDGWHEQSVKIAVPKEHTRFSSEAAAPMFEVQDVFVRKLTAVIQSAAEATDAFRFNWLPFRSYWRRRKQPPLFAPGSSDSATDSEVDNVLYENIRMFSDVPDTDAMLEEDARLRTQARNPEDSPDVEYAIAPILVWSDSTHLANFGGAHLWPI</sequence>
<evidence type="ECO:0000256" key="1">
    <source>
        <dbReference type="SAM" id="MobiDB-lite"/>
    </source>
</evidence>
<evidence type="ECO:0000313" key="2">
    <source>
        <dbReference type="EMBL" id="KZT67493.1"/>
    </source>
</evidence>
<protein>
    <submittedName>
        <fullName evidence="2">Uncharacterized protein</fullName>
    </submittedName>
</protein>
<proteinExistence type="predicted"/>
<reference evidence="2 3" key="1">
    <citation type="journal article" date="2016" name="Mol. Biol. Evol.">
        <title>Comparative Genomics of Early-Diverging Mushroom-Forming Fungi Provides Insights into the Origins of Lignocellulose Decay Capabilities.</title>
        <authorList>
            <person name="Nagy L.G."/>
            <person name="Riley R."/>
            <person name="Tritt A."/>
            <person name="Adam C."/>
            <person name="Daum C."/>
            <person name="Floudas D."/>
            <person name="Sun H."/>
            <person name="Yadav J.S."/>
            <person name="Pangilinan J."/>
            <person name="Larsson K.H."/>
            <person name="Matsuura K."/>
            <person name="Barry K."/>
            <person name="Labutti K."/>
            <person name="Kuo R."/>
            <person name="Ohm R.A."/>
            <person name="Bhattacharya S.S."/>
            <person name="Shirouzu T."/>
            <person name="Yoshinaga Y."/>
            <person name="Martin F.M."/>
            <person name="Grigoriev I.V."/>
            <person name="Hibbett D.S."/>
        </authorList>
    </citation>
    <scope>NUCLEOTIDE SEQUENCE [LARGE SCALE GENOMIC DNA]</scope>
    <source>
        <strain evidence="2 3">L-15889</strain>
    </source>
</reference>
<dbReference type="OrthoDB" id="3208495at2759"/>
<keyword evidence="3" id="KW-1185">Reference proteome</keyword>
<gene>
    <name evidence="2" type="ORF">DAEQUDRAFT_673282</name>
</gene>
<feature type="compositionally biased region" description="Basic and acidic residues" evidence="1">
    <location>
        <begin position="29"/>
        <end position="43"/>
    </location>
</feature>
<feature type="region of interest" description="Disordered" evidence="1">
    <location>
        <begin position="29"/>
        <end position="54"/>
    </location>
</feature>
<organism evidence="2 3">
    <name type="scientific">Daedalea quercina L-15889</name>
    <dbReference type="NCBI Taxonomy" id="1314783"/>
    <lineage>
        <taxon>Eukaryota</taxon>
        <taxon>Fungi</taxon>
        <taxon>Dikarya</taxon>
        <taxon>Basidiomycota</taxon>
        <taxon>Agaricomycotina</taxon>
        <taxon>Agaricomycetes</taxon>
        <taxon>Polyporales</taxon>
        <taxon>Fomitopsis</taxon>
    </lineage>
</organism>
<dbReference type="STRING" id="1314783.A0A165NX93"/>
<evidence type="ECO:0000313" key="3">
    <source>
        <dbReference type="Proteomes" id="UP000076727"/>
    </source>
</evidence>
<dbReference type="Proteomes" id="UP000076727">
    <property type="component" value="Unassembled WGS sequence"/>
</dbReference>
<feature type="non-terminal residue" evidence="2">
    <location>
        <position position="350"/>
    </location>
</feature>
<name>A0A165NX93_9APHY</name>
<dbReference type="AlphaFoldDB" id="A0A165NX93"/>